<dbReference type="EMBL" id="CAMPGE010013461">
    <property type="protein sequence ID" value="CAI2372194.1"/>
    <property type="molecule type" value="Genomic_DNA"/>
</dbReference>
<feature type="coiled-coil region" evidence="1">
    <location>
        <begin position="32"/>
        <end position="115"/>
    </location>
</feature>
<dbReference type="Proteomes" id="UP001295684">
    <property type="component" value="Unassembled WGS sequence"/>
</dbReference>
<keyword evidence="1" id="KW-0175">Coiled coil</keyword>
<evidence type="ECO:0000256" key="1">
    <source>
        <dbReference type="SAM" id="Coils"/>
    </source>
</evidence>
<proteinExistence type="predicted"/>
<gene>
    <name evidence="2" type="ORF">ECRASSUSDP1_LOCUS13522</name>
</gene>
<name>A0AAD1UNM2_EUPCR</name>
<sequence>MSLNSEPPRPGSACKVQPSLEAGSNFELEMLKKDLAFQKDCFEKKLQRKEEKIIELQQEIECQKKIRARIKTELAMKINTADQFKEEKLKVSQTLKEAENKSENLKLMLASTKLVMDKLLVLFSDLKMYMKELRDDEQEVLECVKERYQKKSIEQNFILISSNCDGDASGETKPLKSAPADISVQSKEVIEGSDLIISKDFANPDSLFYDFLEGNQMKHLDSLDEVIKDINVSTEIVQKEVEKISKLDQKKLVEAPPAVNFDDILFKNSSNLKEKERAYQNNMCKLISQEIAKVSKTMSTLKQLILEGKFTELKQMLLDHEDKKGRRSEAFTPNCECITEKENIGTYTHVKDEKKYRLLSHSRLSLNSMKEQSI</sequence>
<comment type="caution">
    <text evidence="2">The sequence shown here is derived from an EMBL/GenBank/DDBJ whole genome shotgun (WGS) entry which is preliminary data.</text>
</comment>
<evidence type="ECO:0000313" key="2">
    <source>
        <dbReference type="EMBL" id="CAI2372194.1"/>
    </source>
</evidence>
<organism evidence="2 3">
    <name type="scientific">Euplotes crassus</name>
    <dbReference type="NCBI Taxonomy" id="5936"/>
    <lineage>
        <taxon>Eukaryota</taxon>
        <taxon>Sar</taxon>
        <taxon>Alveolata</taxon>
        <taxon>Ciliophora</taxon>
        <taxon>Intramacronucleata</taxon>
        <taxon>Spirotrichea</taxon>
        <taxon>Hypotrichia</taxon>
        <taxon>Euplotida</taxon>
        <taxon>Euplotidae</taxon>
        <taxon>Moneuplotes</taxon>
    </lineage>
</organism>
<dbReference type="AlphaFoldDB" id="A0AAD1UNM2"/>
<evidence type="ECO:0000313" key="3">
    <source>
        <dbReference type="Proteomes" id="UP001295684"/>
    </source>
</evidence>
<accession>A0AAD1UNM2</accession>
<keyword evidence="3" id="KW-1185">Reference proteome</keyword>
<protein>
    <submittedName>
        <fullName evidence="2">Uncharacterized protein</fullName>
    </submittedName>
</protein>
<reference evidence="2" key="1">
    <citation type="submission" date="2023-07" db="EMBL/GenBank/DDBJ databases">
        <authorList>
            <consortium name="AG Swart"/>
            <person name="Singh M."/>
            <person name="Singh A."/>
            <person name="Seah K."/>
            <person name="Emmerich C."/>
        </authorList>
    </citation>
    <scope>NUCLEOTIDE SEQUENCE</scope>
    <source>
        <strain evidence="2">DP1</strain>
    </source>
</reference>